<comment type="subunit">
    <text evidence="5">Homodimer.</text>
</comment>
<evidence type="ECO:0000256" key="2">
    <source>
        <dbReference type="ARBA" id="ARBA00004904"/>
    </source>
</evidence>
<dbReference type="Pfam" id="PF00926">
    <property type="entry name" value="DHBP_synthase"/>
    <property type="match status" value="1"/>
</dbReference>
<comment type="function">
    <text evidence="1 5">Catalyzes the conversion of D-ribulose 5-phosphate to formate and 3,4-dihydroxy-2-butanone 4-phosphate.</text>
</comment>
<reference evidence="6 7" key="1">
    <citation type="journal article" date="2012" name="PLoS ONE">
        <title>Functional divergence in the genus oenococcus as predicted by genome sequencing of the newly-described species, Oenococcus kitaharae.</title>
        <authorList>
            <person name="Borneman A.R."/>
            <person name="McCarthy J.M."/>
            <person name="Chambers P.J."/>
            <person name="Bartowsky E.J."/>
        </authorList>
    </citation>
    <scope>NUCLEOTIDE SEQUENCE [LARGE SCALE GENOMIC DNA]</scope>
    <source>
        <strain evidence="7">DSM17330</strain>
    </source>
</reference>
<comment type="pathway">
    <text evidence="2 5">Cofactor biosynthesis; riboflavin biosynthesis; 2-hydroxy-3-oxobutyl phosphate from D-ribulose 5-phosphate: step 1/1.</text>
</comment>
<accession>G9WF50</accession>
<dbReference type="RefSeq" id="WP_007745280.1">
    <property type="nucleotide sequence ID" value="NZ_CM001398.1"/>
</dbReference>
<dbReference type="EC" id="4.1.99.12" evidence="5"/>
<evidence type="ECO:0000256" key="4">
    <source>
        <dbReference type="ARBA" id="ARBA00022723"/>
    </source>
</evidence>
<dbReference type="Proteomes" id="UP000004959">
    <property type="component" value="Chromosome"/>
</dbReference>
<comment type="cofactor">
    <cofactor evidence="5">
        <name>Mg(2+)</name>
        <dbReference type="ChEBI" id="CHEBI:18420"/>
    </cofactor>
    <cofactor evidence="5">
        <name>Mn(2+)</name>
        <dbReference type="ChEBI" id="CHEBI:29035"/>
    </cofactor>
    <text evidence="5">Binds 2 divalent metal cations per subunit. Magnesium or manganese.</text>
</comment>
<dbReference type="GO" id="GO:0008686">
    <property type="term" value="F:3,4-dihydroxy-2-butanone-4-phosphate synthase activity"/>
    <property type="evidence" value="ECO:0007669"/>
    <property type="project" value="UniProtKB-EC"/>
</dbReference>
<organism evidence="6 7">
    <name type="scientific">Oenococcus kitaharae DSM 17330</name>
    <dbReference type="NCBI Taxonomy" id="1045004"/>
    <lineage>
        <taxon>Bacteria</taxon>
        <taxon>Bacillati</taxon>
        <taxon>Bacillota</taxon>
        <taxon>Bacilli</taxon>
        <taxon>Lactobacillales</taxon>
        <taxon>Lactobacillaceae</taxon>
        <taxon>Oenococcus</taxon>
    </lineage>
</organism>
<dbReference type="UniPathway" id="UPA00275">
    <property type="reaction ID" value="UER00399"/>
</dbReference>
<name>G9WF50_9LACO</name>
<sequence>MAQYTDGVSQKNKMGGRKMSYSTIDEAVKQLKAGGLIIISDDERRENEGDLLGIGSQMTPQNVNFMITQARGLLCTPISAEIADKLALKPMVEHNTEINATAFTISLDGSHEATGVTTGISAFDRSATIMQLAKSDAKASDFVHPGHSFPLVAAAGGTLERQGHTEAAVDLAKLAGEPAVGAICEIVLPDGHMARQDYLAEMAEKFHLPFITIQELVAYLKDKASSKSLA</sequence>
<dbReference type="PATRIC" id="fig|1045004.4.peg.659"/>
<proteinExistence type="inferred from homology"/>
<comment type="caution">
    <text evidence="6">The sequence shown here is derived from an EMBL/GenBank/DDBJ whole genome shotgun (WGS) entry which is preliminary data.</text>
</comment>
<evidence type="ECO:0000313" key="6">
    <source>
        <dbReference type="EMBL" id="EHN58770.1"/>
    </source>
</evidence>
<keyword evidence="4 5" id="KW-0479">Metal-binding</keyword>
<dbReference type="InterPro" id="IPR000422">
    <property type="entry name" value="DHBP_synthase_RibB"/>
</dbReference>
<dbReference type="EMBL" id="AFVZ01000001">
    <property type="protein sequence ID" value="EHN58770.1"/>
    <property type="molecule type" value="Genomic_DNA"/>
</dbReference>
<dbReference type="AlphaFoldDB" id="G9WF50"/>
<evidence type="ECO:0000313" key="7">
    <source>
        <dbReference type="Proteomes" id="UP000004959"/>
    </source>
</evidence>
<dbReference type="GO" id="GO:0046872">
    <property type="term" value="F:metal ion binding"/>
    <property type="evidence" value="ECO:0007669"/>
    <property type="project" value="UniProtKB-KW"/>
</dbReference>
<comment type="catalytic activity">
    <reaction evidence="5">
        <text>D-ribulose 5-phosphate = (2S)-2-hydroxy-3-oxobutyl phosphate + formate + H(+)</text>
        <dbReference type="Rhea" id="RHEA:18457"/>
        <dbReference type="ChEBI" id="CHEBI:15378"/>
        <dbReference type="ChEBI" id="CHEBI:15740"/>
        <dbReference type="ChEBI" id="CHEBI:58121"/>
        <dbReference type="ChEBI" id="CHEBI:58830"/>
        <dbReference type="EC" id="4.1.99.12"/>
    </reaction>
</comment>
<keyword evidence="5" id="KW-0460">Magnesium</keyword>
<keyword evidence="7" id="KW-1185">Reference proteome</keyword>
<dbReference type="PANTHER" id="PTHR21327">
    <property type="entry name" value="GTP CYCLOHYDROLASE II-RELATED"/>
    <property type="match status" value="1"/>
</dbReference>
<dbReference type="HOGENOM" id="CLU_020273_3_0_9"/>
<evidence type="ECO:0000256" key="3">
    <source>
        <dbReference type="ARBA" id="ARBA00022619"/>
    </source>
</evidence>
<evidence type="ECO:0000256" key="5">
    <source>
        <dbReference type="RuleBase" id="RU003843"/>
    </source>
</evidence>
<dbReference type="Gene3D" id="3.90.870.10">
    <property type="entry name" value="DHBP synthase"/>
    <property type="match status" value="1"/>
</dbReference>
<keyword evidence="5" id="KW-0456">Lyase</keyword>
<dbReference type="SUPFAM" id="SSF55821">
    <property type="entry name" value="YrdC/RibB"/>
    <property type="match status" value="1"/>
</dbReference>
<keyword evidence="3 5" id="KW-0686">Riboflavin biosynthesis</keyword>
<dbReference type="eggNOG" id="COG0108">
    <property type="taxonomic scope" value="Bacteria"/>
</dbReference>
<dbReference type="PANTHER" id="PTHR21327:SF18">
    <property type="entry name" value="3,4-DIHYDROXY-2-BUTANONE 4-PHOSPHATE SYNTHASE"/>
    <property type="match status" value="1"/>
</dbReference>
<keyword evidence="6" id="KW-0378">Hydrolase</keyword>
<dbReference type="GO" id="GO:0005829">
    <property type="term" value="C:cytosol"/>
    <property type="evidence" value="ECO:0007669"/>
    <property type="project" value="TreeGrafter"/>
</dbReference>
<dbReference type="NCBIfam" id="TIGR00506">
    <property type="entry name" value="ribB"/>
    <property type="match status" value="1"/>
</dbReference>
<gene>
    <name evidence="6" type="ORF">OKIT_0659</name>
</gene>
<comment type="similarity">
    <text evidence="5">Belongs to the DHBP synthase family.</text>
</comment>
<dbReference type="InterPro" id="IPR017945">
    <property type="entry name" value="DHBP_synth_RibB-like_a/b_dom"/>
</dbReference>
<dbReference type="GO" id="GO:0009231">
    <property type="term" value="P:riboflavin biosynthetic process"/>
    <property type="evidence" value="ECO:0007669"/>
    <property type="project" value="UniProtKB-UniPathway"/>
</dbReference>
<dbReference type="GO" id="GO:0003935">
    <property type="term" value="F:GTP cyclohydrolase II activity"/>
    <property type="evidence" value="ECO:0007669"/>
    <property type="project" value="TreeGrafter"/>
</dbReference>
<evidence type="ECO:0000256" key="1">
    <source>
        <dbReference type="ARBA" id="ARBA00002284"/>
    </source>
</evidence>
<keyword evidence="5" id="KW-0464">Manganese</keyword>
<protein>
    <recommendedName>
        <fullName evidence="5">3,4-dihydroxy-2-butanone 4-phosphate synthase</fullName>
        <shortName evidence="5">DHBP synthase</shortName>
        <ecNumber evidence="5">4.1.99.12</ecNumber>
    </recommendedName>
</protein>